<dbReference type="GO" id="GO:0005886">
    <property type="term" value="C:plasma membrane"/>
    <property type="evidence" value="ECO:0007669"/>
    <property type="project" value="TreeGrafter"/>
</dbReference>
<evidence type="ECO:0008006" key="10">
    <source>
        <dbReference type="Google" id="ProtNLM"/>
    </source>
</evidence>
<gene>
    <name evidence="8" type="ORF">A1O3_05418</name>
</gene>
<evidence type="ECO:0000256" key="5">
    <source>
        <dbReference type="ARBA" id="ARBA00023136"/>
    </source>
</evidence>
<keyword evidence="9" id="KW-1185">Reference proteome</keyword>
<dbReference type="AlphaFoldDB" id="W9Y693"/>
<dbReference type="RefSeq" id="XP_007733731.1">
    <property type="nucleotide sequence ID" value="XM_007735541.1"/>
</dbReference>
<dbReference type="OrthoDB" id="2018619at2759"/>
<feature type="transmembrane region" description="Helical" evidence="7">
    <location>
        <begin position="474"/>
        <end position="496"/>
    </location>
</feature>
<dbReference type="EMBL" id="AMGY01000004">
    <property type="protein sequence ID" value="EXJ84746.1"/>
    <property type="molecule type" value="Genomic_DNA"/>
</dbReference>
<dbReference type="InterPro" id="IPR001248">
    <property type="entry name" value="Pur-cyt_permease"/>
</dbReference>
<dbReference type="Proteomes" id="UP000019478">
    <property type="component" value="Unassembled WGS sequence"/>
</dbReference>
<feature type="region of interest" description="Disordered" evidence="6">
    <location>
        <begin position="529"/>
        <end position="556"/>
    </location>
</feature>
<comment type="similarity">
    <text evidence="2">Belongs to the purine-cytosine permease (2.A.39) family.</text>
</comment>
<feature type="transmembrane region" description="Helical" evidence="7">
    <location>
        <begin position="73"/>
        <end position="95"/>
    </location>
</feature>
<evidence type="ECO:0000256" key="2">
    <source>
        <dbReference type="ARBA" id="ARBA00008974"/>
    </source>
</evidence>
<feature type="transmembrane region" description="Helical" evidence="7">
    <location>
        <begin position="191"/>
        <end position="214"/>
    </location>
</feature>
<feature type="transmembrane region" description="Helical" evidence="7">
    <location>
        <begin position="226"/>
        <end position="251"/>
    </location>
</feature>
<dbReference type="PANTHER" id="PTHR30618:SF15">
    <property type="entry name" value="NICOTINAMIDE RIBOSIDE TRANSPORTER 1-RELATED"/>
    <property type="match status" value="1"/>
</dbReference>
<dbReference type="InterPro" id="IPR045225">
    <property type="entry name" value="Uracil/uridine/allantoin_perm"/>
</dbReference>
<dbReference type="PANTHER" id="PTHR30618">
    <property type="entry name" value="NCS1 FAMILY PURINE/PYRIMIDINE TRANSPORTER"/>
    <property type="match status" value="1"/>
</dbReference>
<feature type="transmembrane region" description="Helical" evidence="7">
    <location>
        <begin position="271"/>
        <end position="291"/>
    </location>
</feature>
<accession>W9Y693</accession>
<name>W9Y693_9EURO</name>
<keyword evidence="5 7" id="KW-0472">Membrane</keyword>
<feature type="transmembrane region" description="Helical" evidence="7">
    <location>
        <begin position="434"/>
        <end position="454"/>
    </location>
</feature>
<feature type="compositionally biased region" description="Basic and acidic residues" evidence="6">
    <location>
        <begin position="532"/>
        <end position="556"/>
    </location>
</feature>
<dbReference type="GO" id="GO:0015205">
    <property type="term" value="F:nucleobase transmembrane transporter activity"/>
    <property type="evidence" value="ECO:0007669"/>
    <property type="project" value="TreeGrafter"/>
</dbReference>
<organism evidence="8 9">
    <name type="scientific">Capronia epimyces CBS 606.96</name>
    <dbReference type="NCBI Taxonomy" id="1182542"/>
    <lineage>
        <taxon>Eukaryota</taxon>
        <taxon>Fungi</taxon>
        <taxon>Dikarya</taxon>
        <taxon>Ascomycota</taxon>
        <taxon>Pezizomycotina</taxon>
        <taxon>Eurotiomycetes</taxon>
        <taxon>Chaetothyriomycetidae</taxon>
        <taxon>Chaetothyriales</taxon>
        <taxon>Herpotrichiellaceae</taxon>
        <taxon>Capronia</taxon>
    </lineage>
</organism>
<comment type="caution">
    <text evidence="8">The sequence shown here is derived from an EMBL/GenBank/DDBJ whole genome shotgun (WGS) entry which is preliminary data.</text>
</comment>
<feature type="transmembrane region" description="Helical" evidence="7">
    <location>
        <begin position="107"/>
        <end position="128"/>
    </location>
</feature>
<evidence type="ECO:0000313" key="8">
    <source>
        <dbReference type="EMBL" id="EXJ84746.1"/>
    </source>
</evidence>
<reference evidence="8 9" key="1">
    <citation type="submission" date="2013-03" db="EMBL/GenBank/DDBJ databases">
        <title>The Genome Sequence of Capronia epimyces CBS 606.96.</title>
        <authorList>
            <consortium name="The Broad Institute Genomics Platform"/>
            <person name="Cuomo C."/>
            <person name="de Hoog S."/>
            <person name="Gorbushina A."/>
            <person name="Walker B."/>
            <person name="Young S.K."/>
            <person name="Zeng Q."/>
            <person name="Gargeya S."/>
            <person name="Fitzgerald M."/>
            <person name="Haas B."/>
            <person name="Abouelleil A."/>
            <person name="Allen A.W."/>
            <person name="Alvarado L."/>
            <person name="Arachchi H.M."/>
            <person name="Berlin A.M."/>
            <person name="Chapman S.B."/>
            <person name="Gainer-Dewar J."/>
            <person name="Goldberg J."/>
            <person name="Griggs A."/>
            <person name="Gujja S."/>
            <person name="Hansen M."/>
            <person name="Howarth C."/>
            <person name="Imamovic A."/>
            <person name="Ireland A."/>
            <person name="Larimer J."/>
            <person name="McCowan C."/>
            <person name="Murphy C."/>
            <person name="Pearson M."/>
            <person name="Poon T.W."/>
            <person name="Priest M."/>
            <person name="Roberts A."/>
            <person name="Saif S."/>
            <person name="Shea T."/>
            <person name="Sisk P."/>
            <person name="Sykes S."/>
            <person name="Wortman J."/>
            <person name="Nusbaum C."/>
            <person name="Birren B."/>
        </authorList>
    </citation>
    <scope>NUCLEOTIDE SEQUENCE [LARGE SCALE GENOMIC DNA]</scope>
    <source>
        <strain evidence="8 9">CBS 606.96</strain>
    </source>
</reference>
<keyword evidence="3 7" id="KW-0812">Transmembrane</keyword>
<dbReference type="eggNOG" id="KOG2466">
    <property type="taxonomic scope" value="Eukaryota"/>
</dbReference>
<feature type="transmembrane region" description="Helical" evidence="7">
    <location>
        <begin position="366"/>
        <end position="383"/>
    </location>
</feature>
<proteinExistence type="inferred from homology"/>
<comment type="subcellular location">
    <subcellularLocation>
        <location evidence="1">Membrane</location>
        <topology evidence="1">Multi-pass membrane protein</topology>
    </subcellularLocation>
</comment>
<evidence type="ECO:0000256" key="3">
    <source>
        <dbReference type="ARBA" id="ARBA00022692"/>
    </source>
</evidence>
<evidence type="ECO:0000313" key="9">
    <source>
        <dbReference type="Proteomes" id="UP000019478"/>
    </source>
</evidence>
<feature type="transmembrane region" description="Helical" evidence="7">
    <location>
        <begin position="389"/>
        <end position="413"/>
    </location>
</feature>
<keyword evidence="4 7" id="KW-1133">Transmembrane helix</keyword>
<dbReference type="Pfam" id="PF02133">
    <property type="entry name" value="Transp_cyt_pur"/>
    <property type="match status" value="1"/>
</dbReference>
<dbReference type="Gene3D" id="1.10.4160.10">
    <property type="entry name" value="Hydantoin permease"/>
    <property type="match status" value="1"/>
</dbReference>
<evidence type="ECO:0000256" key="6">
    <source>
        <dbReference type="SAM" id="MobiDB-lite"/>
    </source>
</evidence>
<sequence length="556" mass="61568">MSSLLARLRVHDSQHGRRTDRWTNADILPVLAENRNFNTKSYFGFWVSAGIAATYWTMGSTAIAAGLSVGEAIPALLIGAIISAIVTCGCSEFGLKYHLGFPMLSRAVFGMYGSYFVVILKCFSNFVYCGIQTYWGGIAMRVMLAAIFPSFYRMKNTIPESANVTTQDLIGTIIYFVVFVALIMVRPYKLQPFFLVSFVGVILTILGMFIWAMAKNHGAGDLVTPTLKLGTGTTVFVFFQSICTMATTFTGVGIRHSDWTRYAKTPRAARLGFWIACPLTVSIAAIFGVFVTSATKSMYGKIIWQPMSILVYIQQQDYSSTTRAGTFFAGLGWFMSQIAVNVSSNAVATGMDLSSILPEWISQRRGSVILALVGIAMCPWNLVNSPGTFITVIGSLGIFIAPLIGIMLADYWVVRRQAYNVPHLYIGNRSSIYWYHWGLHWRAFVTWLSLIWVSMPGLVASAGGHDLNESWRRIFRLAFLIGLVGGFCIYTGICYVSPIPGAHDFVPYDFSNEELKNVEEVMGQEMDMAASENEKGKITESHTTDLDLDLDAAHKR</sequence>
<protein>
    <recommendedName>
        <fullName evidence="10">NCS1 family nucleobase:cation symporter-1</fullName>
    </recommendedName>
</protein>
<evidence type="ECO:0000256" key="1">
    <source>
        <dbReference type="ARBA" id="ARBA00004141"/>
    </source>
</evidence>
<evidence type="ECO:0000256" key="4">
    <source>
        <dbReference type="ARBA" id="ARBA00022989"/>
    </source>
</evidence>
<feature type="transmembrane region" description="Helical" evidence="7">
    <location>
        <begin position="164"/>
        <end position="185"/>
    </location>
</feature>
<evidence type="ECO:0000256" key="7">
    <source>
        <dbReference type="SAM" id="Phobius"/>
    </source>
</evidence>
<dbReference type="GeneID" id="19169531"/>
<feature type="transmembrane region" description="Helical" evidence="7">
    <location>
        <begin position="134"/>
        <end position="152"/>
    </location>
</feature>
<dbReference type="HOGENOM" id="CLU_021555_3_0_1"/>